<sequence>MELNLARDVKGNKKGFCKYIGDKRKTRENVGPLLNGTGDLVTQDMEKADVLNAFFASVFTRKTSLQESHVPETKGRVWNKEDIPLWKRISFDRSWRLGELPEDWRKAKVTPIFKKGKKEDPGNYRPVSLTSILRKVVEQLILDTIFQAHEREGNHQEWLICQRVMLPSRGT</sequence>
<organism evidence="1 2">
    <name type="scientific">Mycteria americana</name>
    <name type="common">Wood stork</name>
    <dbReference type="NCBI Taxonomy" id="33587"/>
    <lineage>
        <taxon>Eukaryota</taxon>
        <taxon>Metazoa</taxon>
        <taxon>Chordata</taxon>
        <taxon>Craniata</taxon>
        <taxon>Vertebrata</taxon>
        <taxon>Euteleostomi</taxon>
        <taxon>Archelosauria</taxon>
        <taxon>Archosauria</taxon>
        <taxon>Dinosauria</taxon>
        <taxon>Saurischia</taxon>
        <taxon>Theropoda</taxon>
        <taxon>Coelurosauria</taxon>
        <taxon>Aves</taxon>
        <taxon>Neognathae</taxon>
        <taxon>Neoaves</taxon>
        <taxon>Aequornithes</taxon>
        <taxon>Ciconiiformes</taxon>
        <taxon>Ciconiidae</taxon>
        <taxon>Mycteria</taxon>
    </lineage>
</organism>
<dbReference type="PANTHER" id="PTHR33395">
    <property type="entry name" value="TRANSCRIPTASE, PUTATIVE-RELATED-RELATED"/>
    <property type="match status" value="1"/>
</dbReference>
<proteinExistence type="predicted"/>
<dbReference type="EMBL" id="JAUNZN010000018">
    <property type="protein sequence ID" value="KAK4810492.1"/>
    <property type="molecule type" value="Genomic_DNA"/>
</dbReference>
<dbReference type="GO" id="GO:0007508">
    <property type="term" value="P:larval heart development"/>
    <property type="evidence" value="ECO:0007669"/>
    <property type="project" value="TreeGrafter"/>
</dbReference>
<keyword evidence="2" id="KW-1185">Reference proteome</keyword>
<dbReference type="AlphaFoldDB" id="A0AAN7MPM9"/>
<dbReference type="GO" id="GO:0031012">
    <property type="term" value="C:extracellular matrix"/>
    <property type="evidence" value="ECO:0007669"/>
    <property type="project" value="TreeGrafter"/>
</dbReference>
<dbReference type="Proteomes" id="UP001333110">
    <property type="component" value="Unassembled WGS sequence"/>
</dbReference>
<name>A0AAN7MPM9_MYCAM</name>
<dbReference type="PANTHER" id="PTHR33395:SF22">
    <property type="entry name" value="REVERSE TRANSCRIPTASE DOMAIN-CONTAINING PROTEIN"/>
    <property type="match status" value="1"/>
</dbReference>
<comment type="caution">
    <text evidence="1">The sequence shown here is derived from an EMBL/GenBank/DDBJ whole genome shotgun (WGS) entry which is preliminary data.</text>
</comment>
<evidence type="ECO:0000313" key="1">
    <source>
        <dbReference type="EMBL" id="KAK4810492.1"/>
    </source>
</evidence>
<evidence type="ECO:0000313" key="2">
    <source>
        <dbReference type="Proteomes" id="UP001333110"/>
    </source>
</evidence>
<gene>
    <name evidence="1" type="ORF">QYF61_004272</name>
</gene>
<protein>
    <recommendedName>
        <fullName evidence="3">Rna-directed dna polymerase from mobile element jockey-like</fullName>
    </recommendedName>
</protein>
<accession>A0AAN7MPM9</accession>
<reference evidence="1 2" key="1">
    <citation type="journal article" date="2023" name="J. Hered.">
        <title>Chromosome-level genome of the wood stork (Mycteria americana) provides insight into avian chromosome evolution.</title>
        <authorList>
            <person name="Flamio R. Jr."/>
            <person name="Ramstad K.M."/>
        </authorList>
    </citation>
    <scope>NUCLEOTIDE SEQUENCE [LARGE SCALE GENOMIC DNA]</scope>
    <source>
        <strain evidence="1">JAX WOST 10</strain>
    </source>
</reference>
<evidence type="ECO:0008006" key="3">
    <source>
        <dbReference type="Google" id="ProtNLM"/>
    </source>
</evidence>
<dbReference type="GO" id="GO:0061343">
    <property type="term" value="P:cell adhesion involved in heart morphogenesis"/>
    <property type="evidence" value="ECO:0007669"/>
    <property type="project" value="TreeGrafter"/>
</dbReference>